<proteinExistence type="inferred from homology"/>
<keyword evidence="8" id="KW-1185">Reference proteome</keyword>
<dbReference type="CDD" id="cd00519">
    <property type="entry name" value="Lipase_3"/>
    <property type="match status" value="1"/>
</dbReference>
<name>A0AAD7ALI2_9AGAR</name>
<keyword evidence="5" id="KW-0732">Signal</keyword>
<dbReference type="InterPro" id="IPR051218">
    <property type="entry name" value="Sec_MonoDiacylglyc_Lipase"/>
</dbReference>
<feature type="chain" id="PRO_5042111677" evidence="5">
    <location>
        <begin position="21"/>
        <end position="341"/>
    </location>
</feature>
<comment type="catalytic activity">
    <reaction evidence="4">
        <text>a monoacylglycerol + H2O = glycerol + a fatty acid + H(+)</text>
        <dbReference type="Rhea" id="RHEA:15245"/>
        <dbReference type="ChEBI" id="CHEBI:15377"/>
        <dbReference type="ChEBI" id="CHEBI:15378"/>
        <dbReference type="ChEBI" id="CHEBI:17408"/>
        <dbReference type="ChEBI" id="CHEBI:17754"/>
        <dbReference type="ChEBI" id="CHEBI:28868"/>
    </reaction>
</comment>
<evidence type="ECO:0000256" key="2">
    <source>
        <dbReference type="ARBA" id="ARBA00043996"/>
    </source>
</evidence>
<evidence type="ECO:0000256" key="5">
    <source>
        <dbReference type="SAM" id="SignalP"/>
    </source>
</evidence>
<organism evidence="7 8">
    <name type="scientific">Mycena albidolilacea</name>
    <dbReference type="NCBI Taxonomy" id="1033008"/>
    <lineage>
        <taxon>Eukaryota</taxon>
        <taxon>Fungi</taxon>
        <taxon>Dikarya</taxon>
        <taxon>Basidiomycota</taxon>
        <taxon>Agaricomycotina</taxon>
        <taxon>Agaricomycetes</taxon>
        <taxon>Agaricomycetidae</taxon>
        <taxon>Agaricales</taxon>
        <taxon>Marasmiineae</taxon>
        <taxon>Mycenaceae</taxon>
        <taxon>Mycena</taxon>
    </lineage>
</organism>
<dbReference type="InterPro" id="IPR029058">
    <property type="entry name" value="AB_hydrolase_fold"/>
</dbReference>
<dbReference type="Pfam" id="PF01764">
    <property type="entry name" value="Lipase_3"/>
    <property type="match status" value="1"/>
</dbReference>
<evidence type="ECO:0000256" key="1">
    <source>
        <dbReference type="ARBA" id="ARBA00023157"/>
    </source>
</evidence>
<evidence type="ECO:0000256" key="4">
    <source>
        <dbReference type="ARBA" id="ARBA00048461"/>
    </source>
</evidence>
<dbReference type="InterPro" id="IPR002921">
    <property type="entry name" value="Fungal_lipase-type"/>
</dbReference>
<protein>
    <submittedName>
        <fullName evidence="7">Alpha/beta-hydrolase</fullName>
    </submittedName>
</protein>
<accession>A0AAD7ALI2</accession>
<evidence type="ECO:0000259" key="6">
    <source>
        <dbReference type="Pfam" id="PF01764"/>
    </source>
</evidence>
<evidence type="ECO:0000313" key="8">
    <source>
        <dbReference type="Proteomes" id="UP001218218"/>
    </source>
</evidence>
<dbReference type="Gene3D" id="3.40.50.1820">
    <property type="entry name" value="alpha/beta hydrolase"/>
    <property type="match status" value="1"/>
</dbReference>
<keyword evidence="1" id="KW-1015">Disulfide bond</keyword>
<evidence type="ECO:0000313" key="7">
    <source>
        <dbReference type="EMBL" id="KAJ7362461.1"/>
    </source>
</evidence>
<comment type="caution">
    <text evidence="7">The sequence shown here is derived from an EMBL/GenBank/DDBJ whole genome shotgun (WGS) entry which is preliminary data.</text>
</comment>
<dbReference type="GO" id="GO:0006629">
    <property type="term" value="P:lipid metabolic process"/>
    <property type="evidence" value="ECO:0007669"/>
    <property type="project" value="InterPro"/>
</dbReference>
<sequence>MNALFLPCLVLALFLSASLASPVVVSESASAAAANPASASPAVLNSASKLSPAVPNSELSSSVGLLPLPIPIAAPNPISLALYEDFVLYTKYSSAAYQPFCARPVGRVLVRAFEIGHTQGFIARDPARLEIVVVFRGTFSLKDAVTDAKFLLVPFESPGIVELVHVHRGFLGAYQNVSDQVVGIVAKELKEYPEFRVVVTGHSLGGAIASLAAPSIKAALPDAVVKLYTFGQPRAGNAKFARYVERMVGAENIHRAVHTLDGVPTMVPRIFGYEHFATEYWQFRDPLPGPFALVAPHETVTKCEGNEDKKCSVQFPSGGINPFHTFYFGQAVMAVNPLLCR</sequence>
<gene>
    <name evidence="7" type="ORF">DFH08DRAFT_767000</name>
</gene>
<comment type="catalytic activity">
    <reaction evidence="3">
        <text>a diacylglycerol + H2O = a monoacylglycerol + a fatty acid + H(+)</text>
        <dbReference type="Rhea" id="RHEA:32731"/>
        <dbReference type="ChEBI" id="CHEBI:15377"/>
        <dbReference type="ChEBI" id="CHEBI:15378"/>
        <dbReference type="ChEBI" id="CHEBI:17408"/>
        <dbReference type="ChEBI" id="CHEBI:18035"/>
        <dbReference type="ChEBI" id="CHEBI:28868"/>
    </reaction>
</comment>
<dbReference type="PANTHER" id="PTHR45856">
    <property type="entry name" value="ALPHA/BETA-HYDROLASES SUPERFAMILY PROTEIN"/>
    <property type="match status" value="1"/>
</dbReference>
<feature type="signal peptide" evidence="5">
    <location>
        <begin position="1"/>
        <end position="20"/>
    </location>
</feature>
<dbReference type="Proteomes" id="UP001218218">
    <property type="component" value="Unassembled WGS sequence"/>
</dbReference>
<dbReference type="SUPFAM" id="SSF53474">
    <property type="entry name" value="alpha/beta-Hydrolases"/>
    <property type="match status" value="1"/>
</dbReference>
<reference evidence="7" key="1">
    <citation type="submission" date="2023-03" db="EMBL/GenBank/DDBJ databases">
        <title>Massive genome expansion in bonnet fungi (Mycena s.s.) driven by repeated elements and novel gene families across ecological guilds.</title>
        <authorList>
            <consortium name="Lawrence Berkeley National Laboratory"/>
            <person name="Harder C.B."/>
            <person name="Miyauchi S."/>
            <person name="Viragh M."/>
            <person name="Kuo A."/>
            <person name="Thoen E."/>
            <person name="Andreopoulos B."/>
            <person name="Lu D."/>
            <person name="Skrede I."/>
            <person name="Drula E."/>
            <person name="Henrissat B."/>
            <person name="Morin E."/>
            <person name="Kohler A."/>
            <person name="Barry K."/>
            <person name="LaButti K."/>
            <person name="Morin E."/>
            <person name="Salamov A."/>
            <person name="Lipzen A."/>
            <person name="Mereny Z."/>
            <person name="Hegedus B."/>
            <person name="Baldrian P."/>
            <person name="Stursova M."/>
            <person name="Weitz H."/>
            <person name="Taylor A."/>
            <person name="Grigoriev I.V."/>
            <person name="Nagy L.G."/>
            <person name="Martin F."/>
            <person name="Kauserud H."/>
        </authorList>
    </citation>
    <scope>NUCLEOTIDE SEQUENCE</scope>
    <source>
        <strain evidence="7">CBHHK002</strain>
    </source>
</reference>
<comment type="similarity">
    <text evidence="2">Belongs to the AB hydrolase superfamily. Lipase family. Class 3 subfamily.</text>
</comment>
<dbReference type="PANTHER" id="PTHR45856:SF11">
    <property type="entry name" value="FUNGAL LIPASE-LIKE DOMAIN-CONTAINING PROTEIN"/>
    <property type="match status" value="1"/>
</dbReference>
<dbReference type="AlphaFoldDB" id="A0AAD7ALI2"/>
<evidence type="ECO:0000256" key="3">
    <source>
        <dbReference type="ARBA" id="ARBA00047591"/>
    </source>
</evidence>
<dbReference type="EMBL" id="JARIHO010000004">
    <property type="protein sequence ID" value="KAJ7362461.1"/>
    <property type="molecule type" value="Genomic_DNA"/>
</dbReference>
<feature type="domain" description="Fungal lipase-type" evidence="6">
    <location>
        <begin position="132"/>
        <end position="268"/>
    </location>
</feature>